<feature type="region of interest" description="Disordered" evidence="1">
    <location>
        <begin position="235"/>
        <end position="313"/>
    </location>
</feature>
<sequence length="313" mass="33077">MMLFLILLFFEATNAECSGTFPRSCGSYFSLRRCATTSLLSCAPFMTDCAESGCVEAGCFCRNYIDDVLANGTFLESFECAGSLGIGAQFGCSDFVTQELCLKANCTWTDPNPTPIAAPPVPTPTIAPTINDMLAPTECTGTARSCRSYFPLWDCPIPSPLVSCNSMAWEECTEFSGCGDAGCDCLHSYFDTEEEEEDFAAFVETYECVGTPLPCADFATQDLCETANCTWNPSQSPSIPAPSSPPPSSLESTTTPSQSPKQQKVPPQQAKCGSLASSAGDSGGAAGQAKDCSRTSDSGSGRSRGGGRRLKGR</sequence>
<accession>A0A9N8EJ59</accession>
<dbReference type="AlphaFoldDB" id="A0A9N8EJ59"/>
<dbReference type="EMBL" id="CAICTM010001016">
    <property type="protein sequence ID" value="CAB9519455.1"/>
    <property type="molecule type" value="Genomic_DNA"/>
</dbReference>
<feature type="chain" id="PRO_5040201695" evidence="2">
    <location>
        <begin position="16"/>
        <end position="313"/>
    </location>
</feature>
<evidence type="ECO:0000256" key="1">
    <source>
        <dbReference type="SAM" id="MobiDB-lite"/>
    </source>
</evidence>
<comment type="caution">
    <text evidence="3">The sequence shown here is derived from an EMBL/GenBank/DDBJ whole genome shotgun (WGS) entry which is preliminary data.</text>
</comment>
<evidence type="ECO:0000313" key="3">
    <source>
        <dbReference type="EMBL" id="CAB9519455.1"/>
    </source>
</evidence>
<name>A0A9N8EJ59_9STRA</name>
<feature type="signal peptide" evidence="2">
    <location>
        <begin position="1"/>
        <end position="15"/>
    </location>
</feature>
<keyword evidence="4" id="KW-1185">Reference proteome</keyword>
<organism evidence="3 4">
    <name type="scientific">Seminavis robusta</name>
    <dbReference type="NCBI Taxonomy" id="568900"/>
    <lineage>
        <taxon>Eukaryota</taxon>
        <taxon>Sar</taxon>
        <taxon>Stramenopiles</taxon>
        <taxon>Ochrophyta</taxon>
        <taxon>Bacillariophyta</taxon>
        <taxon>Bacillariophyceae</taxon>
        <taxon>Bacillariophycidae</taxon>
        <taxon>Naviculales</taxon>
        <taxon>Naviculaceae</taxon>
        <taxon>Seminavis</taxon>
    </lineage>
</organism>
<gene>
    <name evidence="3" type="ORF">SEMRO_1018_G231880.1</name>
</gene>
<reference evidence="3" key="1">
    <citation type="submission" date="2020-06" db="EMBL/GenBank/DDBJ databases">
        <authorList>
            <consortium name="Plant Systems Biology data submission"/>
        </authorList>
    </citation>
    <scope>NUCLEOTIDE SEQUENCE</scope>
    <source>
        <strain evidence="3">D6</strain>
    </source>
</reference>
<keyword evidence="2" id="KW-0732">Signal</keyword>
<evidence type="ECO:0000256" key="2">
    <source>
        <dbReference type="SAM" id="SignalP"/>
    </source>
</evidence>
<dbReference type="Proteomes" id="UP001153069">
    <property type="component" value="Unassembled WGS sequence"/>
</dbReference>
<protein>
    <submittedName>
        <fullName evidence="3">Uncharacterized protein</fullName>
    </submittedName>
</protein>
<feature type="compositionally biased region" description="Pro residues" evidence="1">
    <location>
        <begin position="239"/>
        <end position="248"/>
    </location>
</feature>
<evidence type="ECO:0000313" key="4">
    <source>
        <dbReference type="Proteomes" id="UP001153069"/>
    </source>
</evidence>
<feature type="compositionally biased region" description="Low complexity" evidence="1">
    <location>
        <begin position="249"/>
        <end position="280"/>
    </location>
</feature>
<proteinExistence type="predicted"/>